<evidence type="ECO:0008006" key="3">
    <source>
        <dbReference type="Google" id="ProtNLM"/>
    </source>
</evidence>
<dbReference type="InterPro" id="IPR023296">
    <property type="entry name" value="Glyco_hydro_beta-prop_sf"/>
</dbReference>
<dbReference type="InterPro" id="IPR032169">
    <property type="entry name" value="DUF5005"/>
</dbReference>
<dbReference type="AlphaFoldDB" id="A0A1C4AW98"/>
<dbReference type="Gene3D" id="2.60.40.2340">
    <property type="match status" value="1"/>
</dbReference>
<evidence type="ECO:0000313" key="1">
    <source>
        <dbReference type="EMBL" id="SCB98869.1"/>
    </source>
</evidence>
<dbReference type="Proteomes" id="UP000242818">
    <property type="component" value="Unassembled WGS sequence"/>
</dbReference>
<protein>
    <recommendedName>
        <fullName evidence="3">DUF5005 domain-containing protein</fullName>
    </recommendedName>
</protein>
<dbReference type="EMBL" id="FMAR01000002">
    <property type="protein sequence ID" value="SCB98869.1"/>
    <property type="molecule type" value="Genomic_DNA"/>
</dbReference>
<gene>
    <name evidence="1" type="ORF">GA0116948_102313</name>
</gene>
<keyword evidence="2" id="KW-1185">Reference proteome</keyword>
<dbReference type="Pfam" id="PF16396">
    <property type="entry name" value="DUF5005"/>
    <property type="match status" value="2"/>
</dbReference>
<evidence type="ECO:0000313" key="2">
    <source>
        <dbReference type="Proteomes" id="UP000242818"/>
    </source>
</evidence>
<sequence>MNKINLLLVTAVLLSSCMRSPLDDYKSQECAIISFKLPSGQTGDAEIVNSTDSATVTVMANEDLDLSSISPIVKISKGATVLPAPGVKVDFASQGNRYTYTVTSQAGSIRHWYVQVKKPEAPTGPRLQLLPNLGKWDPRVTVYSDLDYNDYLTRYQGWNGADGCYTVLLPDGRLLWSFQDSFFGNVSADRNRGGDNAFARNAAHLQIDTSLKSFIQLNPGVGNKSQTWIKYPGAADDQEWYWPGASQVHGNQLQMLLGHIRKTGSGTWDIADVSTDIALFDLPSMQLNRLVQNKDTSDSYNSGAMDAPDGYTYMYATENGYLTSYMYVARVADHDLTGNWEYYTGSGWSATPQKYNVCNNITQPNVFYRDGKYYLVSQQNLFGLDIYIQEASTPVGPWTNKRTLYHIPDQYSVDFISYNAFVHHALSRNGELVISYNINPSDFTTNFNKPGCADRYRPYFVRVFNWK</sequence>
<reference evidence="1 2" key="1">
    <citation type="submission" date="2016-08" db="EMBL/GenBank/DDBJ databases">
        <authorList>
            <person name="Seilhamer J.J."/>
        </authorList>
    </citation>
    <scope>NUCLEOTIDE SEQUENCE [LARGE SCALE GENOMIC DNA]</scope>
    <source>
        <strain evidence="1 2">A37T2</strain>
    </source>
</reference>
<accession>A0A1C4AW98</accession>
<dbReference type="SUPFAM" id="SSF75005">
    <property type="entry name" value="Arabinanase/levansucrase/invertase"/>
    <property type="match status" value="1"/>
</dbReference>
<name>A0A1C4AW98_9BACT</name>
<dbReference type="PROSITE" id="PS51257">
    <property type="entry name" value="PROKAR_LIPOPROTEIN"/>
    <property type="match status" value="1"/>
</dbReference>
<dbReference type="STRING" id="1335309.GA0116948_102313"/>
<proteinExistence type="predicted"/>
<dbReference type="Gene3D" id="2.115.10.20">
    <property type="entry name" value="Glycosyl hydrolase domain, family 43"/>
    <property type="match status" value="1"/>
</dbReference>
<organism evidence="1 2">
    <name type="scientific">Chitinophaga costaii</name>
    <dbReference type="NCBI Taxonomy" id="1335309"/>
    <lineage>
        <taxon>Bacteria</taxon>
        <taxon>Pseudomonadati</taxon>
        <taxon>Bacteroidota</taxon>
        <taxon>Chitinophagia</taxon>
        <taxon>Chitinophagales</taxon>
        <taxon>Chitinophagaceae</taxon>
        <taxon>Chitinophaga</taxon>
    </lineage>
</organism>